<protein>
    <recommendedName>
        <fullName evidence="9">DNA-directed RNA polymerase I subunit rpa49</fullName>
    </recommendedName>
</protein>
<keyword evidence="4" id="KW-0804">Transcription</keyword>
<evidence type="ECO:0000256" key="1">
    <source>
        <dbReference type="ARBA" id="ARBA00004604"/>
    </source>
</evidence>
<dbReference type="GO" id="GO:0000428">
    <property type="term" value="C:DNA-directed RNA polymerase complex"/>
    <property type="evidence" value="ECO:0007669"/>
    <property type="project" value="UniProtKB-KW"/>
</dbReference>
<comment type="caution">
    <text evidence="7">The sequence shown here is derived from an EMBL/GenBank/DDBJ whole genome shotgun (WGS) entry which is preliminary data.</text>
</comment>
<sequence length="421" mass="47158">METQSNPQETPYTHKKKKQKSGKLSGEIDTVIQVINEEQGKTPPIVGYFPSGIDPINKNKSNNLTAVNTLRNQKKPRRIELVVKPHGCRVDYVGTNYSGEAAAGKLGVNRLALVDKVSGTIQFIPIVSGKVFRLEPKVSRSDKSGEEPATPVKTELTNVEMKEKLGNLTAQYGTSAALKKARKAQQLNELDDPDSRQELNQILELTKVDKKAIESVNTNTNRNIPPHDVSANTPANAYPLNKIIHSGELDYVNDILQLLQAGEELKPDVYPTFVCNRSHKVVLLKDEEEKRKVAGILSYITHLVNFKNKHSLDGFASSKHHKIPSMLLQKFTKMFLNTDKMRIADDKVEAILSYVLVLTLHIDEFESDFTDIAKDLKMSALSLRPYLENLGCKFRSRNRVTVATLPVPLAFPSARRKRRRG</sequence>
<dbReference type="EMBL" id="JBDFQZ010000005">
    <property type="protein sequence ID" value="KAK9726925.1"/>
    <property type="molecule type" value="Genomic_DNA"/>
</dbReference>
<accession>A0AAW1KW45</accession>
<evidence type="ECO:0000313" key="8">
    <source>
        <dbReference type="Proteomes" id="UP001443914"/>
    </source>
</evidence>
<evidence type="ECO:0000256" key="4">
    <source>
        <dbReference type="ARBA" id="ARBA00023163"/>
    </source>
</evidence>
<feature type="region of interest" description="Disordered" evidence="6">
    <location>
        <begin position="1"/>
        <end position="25"/>
    </location>
</feature>
<proteinExistence type="inferred from homology"/>
<reference evidence="7" key="1">
    <citation type="submission" date="2024-03" db="EMBL/GenBank/DDBJ databases">
        <title>WGS assembly of Saponaria officinalis var. Norfolk2.</title>
        <authorList>
            <person name="Jenkins J."/>
            <person name="Shu S."/>
            <person name="Grimwood J."/>
            <person name="Barry K."/>
            <person name="Goodstein D."/>
            <person name="Schmutz J."/>
            <person name="Leebens-Mack J."/>
            <person name="Osbourn A."/>
        </authorList>
    </citation>
    <scope>NUCLEOTIDE SEQUENCE [LARGE SCALE GENOMIC DNA]</scope>
    <source>
        <strain evidence="7">JIC</strain>
    </source>
</reference>
<dbReference type="InterPro" id="IPR009668">
    <property type="entry name" value="RNA_pol-assoc_fac_A49-like"/>
</dbReference>
<dbReference type="PANTHER" id="PTHR14440">
    <property type="entry name" value="DNA-DIRECTED RNA POLYMERASE I SUBUNIT RPA49"/>
    <property type="match status" value="1"/>
</dbReference>
<evidence type="ECO:0000256" key="5">
    <source>
        <dbReference type="ARBA" id="ARBA00023242"/>
    </source>
</evidence>
<dbReference type="Proteomes" id="UP001443914">
    <property type="component" value="Unassembled WGS sequence"/>
</dbReference>
<comment type="subcellular location">
    <subcellularLocation>
        <location evidence="1">Nucleus</location>
        <location evidence="1">Nucleolus</location>
    </subcellularLocation>
</comment>
<evidence type="ECO:0000256" key="6">
    <source>
        <dbReference type="SAM" id="MobiDB-lite"/>
    </source>
</evidence>
<gene>
    <name evidence="7" type="ORF">RND81_05G246200</name>
</gene>
<comment type="similarity">
    <text evidence="2">Belongs to the eukaryotic RPA49/POLR1E RNA polymerase subunit family.</text>
</comment>
<dbReference type="GO" id="GO:0006351">
    <property type="term" value="P:DNA-templated transcription"/>
    <property type="evidence" value="ECO:0007669"/>
    <property type="project" value="InterPro"/>
</dbReference>
<evidence type="ECO:0008006" key="9">
    <source>
        <dbReference type="Google" id="ProtNLM"/>
    </source>
</evidence>
<keyword evidence="5" id="KW-0539">Nucleus</keyword>
<dbReference type="AlphaFoldDB" id="A0AAW1KW45"/>
<evidence type="ECO:0000256" key="3">
    <source>
        <dbReference type="ARBA" id="ARBA00022478"/>
    </source>
</evidence>
<dbReference type="GO" id="GO:0005730">
    <property type="term" value="C:nucleolus"/>
    <property type="evidence" value="ECO:0007669"/>
    <property type="project" value="UniProtKB-SubCell"/>
</dbReference>
<evidence type="ECO:0000256" key="2">
    <source>
        <dbReference type="ARBA" id="ARBA00009430"/>
    </source>
</evidence>
<keyword evidence="3" id="KW-0240">DNA-directed RNA polymerase</keyword>
<evidence type="ECO:0000313" key="7">
    <source>
        <dbReference type="EMBL" id="KAK9726925.1"/>
    </source>
</evidence>
<feature type="compositionally biased region" description="Polar residues" evidence="6">
    <location>
        <begin position="1"/>
        <end position="11"/>
    </location>
</feature>
<name>A0AAW1KW45_SAPOF</name>
<dbReference type="Pfam" id="PF06870">
    <property type="entry name" value="RNA_pol_I_A49"/>
    <property type="match status" value="1"/>
</dbReference>
<organism evidence="7 8">
    <name type="scientific">Saponaria officinalis</name>
    <name type="common">Common soapwort</name>
    <name type="synonym">Lychnis saponaria</name>
    <dbReference type="NCBI Taxonomy" id="3572"/>
    <lineage>
        <taxon>Eukaryota</taxon>
        <taxon>Viridiplantae</taxon>
        <taxon>Streptophyta</taxon>
        <taxon>Embryophyta</taxon>
        <taxon>Tracheophyta</taxon>
        <taxon>Spermatophyta</taxon>
        <taxon>Magnoliopsida</taxon>
        <taxon>eudicotyledons</taxon>
        <taxon>Gunneridae</taxon>
        <taxon>Pentapetalae</taxon>
        <taxon>Caryophyllales</taxon>
        <taxon>Caryophyllaceae</taxon>
        <taxon>Caryophylleae</taxon>
        <taxon>Saponaria</taxon>
    </lineage>
</organism>
<keyword evidence="8" id="KW-1185">Reference proteome</keyword>
<dbReference type="GO" id="GO:0003677">
    <property type="term" value="F:DNA binding"/>
    <property type="evidence" value="ECO:0007669"/>
    <property type="project" value="InterPro"/>
</dbReference>